<sequence length="249" mass="25555">MAGSPLSGPSRLDGQTALITGAAGGIGRAVVAAFCEAGADVIATDIVADGGKFPAKASYRRCDVTDRAAVEKLIDEELKARGKIDILVLCAGTIANTPLPLSTDEQWEKILAVNLMGTVNPVRKLYPVMAERGFGKIVALGSIAAKIGGVASGPAYVAAKSAVHGLMKWVAKNGAGKGVYANIIAPGPVETPMWATVTDRAAPSPNGNVPLGRFGQPEDIAQSILFLCSPASNWITGTVLDVNGGMLMD</sequence>
<dbReference type="SUPFAM" id="SSF51735">
    <property type="entry name" value="NAD(P)-binding Rossmann-fold domains"/>
    <property type="match status" value="1"/>
</dbReference>
<dbReference type="PROSITE" id="PS00061">
    <property type="entry name" value="ADH_SHORT"/>
    <property type="match status" value="1"/>
</dbReference>
<dbReference type="Pfam" id="PF13561">
    <property type="entry name" value="adh_short_C2"/>
    <property type="match status" value="1"/>
</dbReference>
<evidence type="ECO:0000259" key="2">
    <source>
        <dbReference type="SMART" id="SM00822"/>
    </source>
</evidence>
<dbReference type="InterPro" id="IPR020904">
    <property type="entry name" value="Sc_DH/Rdtase_CS"/>
</dbReference>
<dbReference type="FunFam" id="3.40.50.720:FF:000084">
    <property type="entry name" value="Short-chain dehydrogenase reductase"/>
    <property type="match status" value="1"/>
</dbReference>
<comment type="similarity">
    <text evidence="1">Belongs to the short-chain dehydrogenases/reductases (SDR) family.</text>
</comment>
<accession>A0A176YYN6</accession>
<dbReference type="CDD" id="cd05233">
    <property type="entry name" value="SDR_c"/>
    <property type="match status" value="1"/>
</dbReference>
<evidence type="ECO:0000313" key="3">
    <source>
        <dbReference type="EMBL" id="OAF12905.1"/>
    </source>
</evidence>
<evidence type="ECO:0000256" key="1">
    <source>
        <dbReference type="ARBA" id="ARBA00006484"/>
    </source>
</evidence>
<reference evidence="3 4" key="1">
    <citation type="submission" date="2016-03" db="EMBL/GenBank/DDBJ databases">
        <title>Draft Genome Sequence of the Strain BR 10245 (Bradyrhizobium sp.) isolated from nodules of Centrolobium paraense.</title>
        <authorList>
            <person name="Simoes-Araujo J.L.Sr."/>
            <person name="Barauna A.C."/>
            <person name="Silva K."/>
            <person name="Zilli J.E."/>
        </authorList>
    </citation>
    <scope>NUCLEOTIDE SEQUENCE [LARGE SCALE GENOMIC DNA]</scope>
    <source>
        <strain evidence="3 4">BR 10245</strain>
    </source>
</reference>
<organism evidence="3 4">
    <name type="scientific">Bradyrhizobium centrolobii</name>
    <dbReference type="NCBI Taxonomy" id="1505087"/>
    <lineage>
        <taxon>Bacteria</taxon>
        <taxon>Pseudomonadati</taxon>
        <taxon>Pseudomonadota</taxon>
        <taxon>Alphaproteobacteria</taxon>
        <taxon>Hyphomicrobiales</taxon>
        <taxon>Nitrobacteraceae</taxon>
        <taxon>Bradyrhizobium</taxon>
    </lineage>
</organism>
<dbReference type="PANTHER" id="PTHR42760">
    <property type="entry name" value="SHORT-CHAIN DEHYDROGENASES/REDUCTASES FAMILY MEMBER"/>
    <property type="match status" value="1"/>
</dbReference>
<dbReference type="GO" id="GO:0016616">
    <property type="term" value="F:oxidoreductase activity, acting on the CH-OH group of donors, NAD or NADP as acceptor"/>
    <property type="evidence" value="ECO:0007669"/>
    <property type="project" value="UniProtKB-ARBA"/>
</dbReference>
<gene>
    <name evidence="3" type="ORF">AYJ54_44975</name>
</gene>
<dbReference type="STRING" id="1505087.AYJ54_44975"/>
<dbReference type="InterPro" id="IPR036291">
    <property type="entry name" value="NAD(P)-bd_dom_sf"/>
</dbReference>
<dbReference type="EMBL" id="LUUB01000038">
    <property type="protein sequence ID" value="OAF12905.1"/>
    <property type="molecule type" value="Genomic_DNA"/>
</dbReference>
<dbReference type="OrthoDB" id="8419486at2"/>
<dbReference type="InterPro" id="IPR002347">
    <property type="entry name" value="SDR_fam"/>
</dbReference>
<dbReference type="Gene3D" id="3.40.50.720">
    <property type="entry name" value="NAD(P)-binding Rossmann-like Domain"/>
    <property type="match status" value="1"/>
</dbReference>
<dbReference type="AlphaFoldDB" id="A0A176YYN6"/>
<dbReference type="SMART" id="SM00822">
    <property type="entry name" value="PKS_KR"/>
    <property type="match status" value="1"/>
</dbReference>
<protein>
    <submittedName>
        <fullName evidence="3">Short-chain dehydrogenase</fullName>
    </submittedName>
</protein>
<comment type="caution">
    <text evidence="3">The sequence shown here is derived from an EMBL/GenBank/DDBJ whole genome shotgun (WGS) entry which is preliminary data.</text>
</comment>
<dbReference type="PRINTS" id="PR00081">
    <property type="entry name" value="GDHRDH"/>
</dbReference>
<feature type="domain" description="Ketoreductase" evidence="2">
    <location>
        <begin position="15"/>
        <end position="192"/>
    </location>
</feature>
<dbReference type="InterPro" id="IPR057326">
    <property type="entry name" value="KR_dom"/>
</dbReference>
<proteinExistence type="inferred from homology"/>
<dbReference type="Proteomes" id="UP000076959">
    <property type="component" value="Unassembled WGS sequence"/>
</dbReference>
<evidence type="ECO:0000313" key="4">
    <source>
        <dbReference type="Proteomes" id="UP000076959"/>
    </source>
</evidence>
<name>A0A176YYN6_9BRAD</name>
<keyword evidence="4" id="KW-1185">Reference proteome</keyword>
<dbReference type="RefSeq" id="WP_063698427.1">
    <property type="nucleotide sequence ID" value="NZ_LUUB01000038.1"/>
</dbReference>